<reference evidence="2" key="1">
    <citation type="submission" date="2022-11" db="EMBL/GenBank/DDBJ databases">
        <authorList>
            <person name="Petersen C."/>
        </authorList>
    </citation>
    <scope>NUCLEOTIDE SEQUENCE</scope>
    <source>
        <strain evidence="2">IBT 29864</strain>
    </source>
</reference>
<feature type="region of interest" description="Disordered" evidence="1">
    <location>
        <begin position="1"/>
        <end position="22"/>
    </location>
</feature>
<proteinExistence type="predicted"/>
<comment type="caution">
    <text evidence="2">The sequence shown here is derived from an EMBL/GenBank/DDBJ whole genome shotgun (WGS) entry which is preliminary data.</text>
</comment>
<sequence length="103" mass="11494">MGVGKEGRLPPGETVGKSGEKRRLNIKRLESIGRYDHRCLGTDPMLEPLRAIGRSGARNITEDIRGSRLAGTAMDAWVCASRGTHAHDAQRDWKIWRLESNEI</sequence>
<name>A0A9W9RE30_9EURO</name>
<dbReference type="AlphaFoldDB" id="A0A9W9RE30"/>
<evidence type="ECO:0000256" key="1">
    <source>
        <dbReference type="SAM" id="MobiDB-lite"/>
    </source>
</evidence>
<evidence type="ECO:0000313" key="2">
    <source>
        <dbReference type="EMBL" id="KAJ5358550.1"/>
    </source>
</evidence>
<reference evidence="2" key="2">
    <citation type="journal article" date="2023" name="IMA Fungus">
        <title>Comparative genomic study of the Penicillium genus elucidates a diverse pangenome and 15 lateral gene transfer events.</title>
        <authorList>
            <person name="Petersen C."/>
            <person name="Sorensen T."/>
            <person name="Nielsen M.R."/>
            <person name="Sondergaard T.E."/>
            <person name="Sorensen J.L."/>
            <person name="Fitzpatrick D.A."/>
            <person name="Frisvad J.C."/>
            <person name="Nielsen K.L."/>
        </authorList>
    </citation>
    <scope>NUCLEOTIDE SEQUENCE</scope>
    <source>
        <strain evidence="2">IBT 29864</strain>
    </source>
</reference>
<dbReference type="GeneID" id="81443055"/>
<dbReference type="Proteomes" id="UP001147782">
    <property type="component" value="Unassembled WGS sequence"/>
</dbReference>
<organism evidence="2 3">
    <name type="scientific">Penicillium cataractarum</name>
    <dbReference type="NCBI Taxonomy" id="2100454"/>
    <lineage>
        <taxon>Eukaryota</taxon>
        <taxon>Fungi</taxon>
        <taxon>Dikarya</taxon>
        <taxon>Ascomycota</taxon>
        <taxon>Pezizomycotina</taxon>
        <taxon>Eurotiomycetes</taxon>
        <taxon>Eurotiomycetidae</taxon>
        <taxon>Eurotiales</taxon>
        <taxon>Aspergillaceae</taxon>
        <taxon>Penicillium</taxon>
    </lineage>
</organism>
<gene>
    <name evidence="2" type="ORF">N7496_010963</name>
</gene>
<evidence type="ECO:0000313" key="3">
    <source>
        <dbReference type="Proteomes" id="UP001147782"/>
    </source>
</evidence>
<protein>
    <submittedName>
        <fullName evidence="2">Uncharacterized protein</fullName>
    </submittedName>
</protein>
<dbReference type="RefSeq" id="XP_056549836.1">
    <property type="nucleotide sequence ID" value="XM_056703876.1"/>
</dbReference>
<accession>A0A9W9RE30</accession>
<dbReference type="EMBL" id="JAPZBS010000009">
    <property type="protein sequence ID" value="KAJ5358550.1"/>
    <property type="molecule type" value="Genomic_DNA"/>
</dbReference>
<keyword evidence="3" id="KW-1185">Reference proteome</keyword>